<keyword evidence="1" id="KW-0862">Zinc</keyword>
<evidence type="ECO:0000313" key="4">
    <source>
        <dbReference type="EMBL" id="KAF8770370.1"/>
    </source>
</evidence>
<dbReference type="PANTHER" id="PTHR35317:SF23">
    <property type="entry name" value="OS04G0629600 PROTEIN"/>
    <property type="match status" value="1"/>
</dbReference>
<evidence type="ECO:0000256" key="2">
    <source>
        <dbReference type="SAM" id="MobiDB-lite"/>
    </source>
</evidence>
<dbReference type="InterPro" id="IPR001878">
    <property type="entry name" value="Znf_CCHC"/>
</dbReference>
<feature type="domain" description="CCHC-type" evidence="3">
    <location>
        <begin position="212"/>
        <end position="225"/>
    </location>
</feature>
<dbReference type="PANTHER" id="PTHR35317">
    <property type="entry name" value="OS04G0629600 PROTEIN"/>
    <property type="match status" value="1"/>
</dbReference>
<feature type="compositionally biased region" description="Low complexity" evidence="2">
    <location>
        <begin position="239"/>
        <end position="253"/>
    </location>
</feature>
<dbReference type="GO" id="GO:0003676">
    <property type="term" value="F:nucleic acid binding"/>
    <property type="evidence" value="ECO:0007669"/>
    <property type="project" value="InterPro"/>
</dbReference>
<sequence>MDKLNVPELNGTNYFIWALKIQAALSLKRLDSVISAVKPDNRSEKDAAEWNQKNSDAVAYIKLSLSDEQALQFAAEENAKILWDKIKSTFMGQAEDRKIDAGNELKNLQMENNESANDYVARARGIATKCHSLGLDVTPRELVYYTVRGLKGKFSKVREILKTQRDKSMDEILEILREEENTCYSPTSTRAEGISAEVFYSRENKSSGVRLCYICRRPNHIAKDCFYRNKNASRVPPCNENNQRRNAQHRANQSTKRRSVSDVFTTSHQEESLSDKIWLLDSGASCSYGQRQCETCDISKITRKTHPNIDVNQSSEILELIHADLCGPIKPESLGGAKYL</sequence>
<dbReference type="Pfam" id="PF14223">
    <property type="entry name" value="Retrotran_gag_2"/>
    <property type="match status" value="1"/>
</dbReference>
<evidence type="ECO:0000313" key="5">
    <source>
        <dbReference type="Proteomes" id="UP000807504"/>
    </source>
</evidence>
<proteinExistence type="predicted"/>
<evidence type="ECO:0000259" key="3">
    <source>
        <dbReference type="PROSITE" id="PS50158"/>
    </source>
</evidence>
<dbReference type="AlphaFoldDB" id="A0A8T0ECK0"/>
<dbReference type="Proteomes" id="UP000807504">
    <property type="component" value="Unassembled WGS sequence"/>
</dbReference>
<dbReference type="EMBL" id="JABXBU010002228">
    <property type="protein sequence ID" value="KAF8770370.1"/>
    <property type="molecule type" value="Genomic_DNA"/>
</dbReference>
<evidence type="ECO:0000256" key="1">
    <source>
        <dbReference type="PROSITE-ProRule" id="PRU00047"/>
    </source>
</evidence>
<gene>
    <name evidence="4" type="ORF">HNY73_017911</name>
</gene>
<keyword evidence="5" id="KW-1185">Reference proteome</keyword>
<name>A0A8T0ECK0_ARGBR</name>
<accession>A0A8T0ECK0</accession>
<reference evidence="4" key="2">
    <citation type="submission" date="2020-06" db="EMBL/GenBank/DDBJ databases">
        <authorList>
            <person name="Sheffer M."/>
        </authorList>
    </citation>
    <scope>NUCLEOTIDE SEQUENCE</scope>
</reference>
<organism evidence="4 5">
    <name type="scientific">Argiope bruennichi</name>
    <name type="common">Wasp spider</name>
    <name type="synonym">Aranea bruennichi</name>
    <dbReference type="NCBI Taxonomy" id="94029"/>
    <lineage>
        <taxon>Eukaryota</taxon>
        <taxon>Metazoa</taxon>
        <taxon>Ecdysozoa</taxon>
        <taxon>Arthropoda</taxon>
        <taxon>Chelicerata</taxon>
        <taxon>Arachnida</taxon>
        <taxon>Araneae</taxon>
        <taxon>Araneomorphae</taxon>
        <taxon>Entelegynae</taxon>
        <taxon>Araneoidea</taxon>
        <taxon>Araneidae</taxon>
        <taxon>Argiope</taxon>
    </lineage>
</organism>
<keyword evidence="1" id="KW-0863">Zinc-finger</keyword>
<keyword evidence="1" id="KW-0479">Metal-binding</keyword>
<dbReference type="GO" id="GO:0008270">
    <property type="term" value="F:zinc ion binding"/>
    <property type="evidence" value="ECO:0007669"/>
    <property type="project" value="UniProtKB-KW"/>
</dbReference>
<dbReference type="PROSITE" id="PS50158">
    <property type="entry name" value="ZF_CCHC"/>
    <property type="match status" value="1"/>
</dbReference>
<feature type="region of interest" description="Disordered" evidence="2">
    <location>
        <begin position="236"/>
        <end position="261"/>
    </location>
</feature>
<reference evidence="4" key="1">
    <citation type="journal article" date="2020" name="bioRxiv">
        <title>Chromosome-level reference genome of the European wasp spider Argiope bruennichi: a resource for studies on range expansion and evolutionary adaptation.</title>
        <authorList>
            <person name="Sheffer M.M."/>
            <person name="Hoppe A."/>
            <person name="Krehenwinkel H."/>
            <person name="Uhl G."/>
            <person name="Kuss A.W."/>
            <person name="Jensen L."/>
            <person name="Jensen C."/>
            <person name="Gillespie R.G."/>
            <person name="Hoff K.J."/>
            <person name="Prost S."/>
        </authorList>
    </citation>
    <scope>NUCLEOTIDE SEQUENCE</scope>
</reference>
<protein>
    <submittedName>
        <fullName evidence="4">Retrovirus-related Pol polyprotein like</fullName>
    </submittedName>
</protein>
<comment type="caution">
    <text evidence="4">The sequence shown here is derived from an EMBL/GenBank/DDBJ whole genome shotgun (WGS) entry which is preliminary data.</text>
</comment>